<dbReference type="GO" id="GO:0000166">
    <property type="term" value="F:nucleotide binding"/>
    <property type="evidence" value="ECO:0007669"/>
    <property type="project" value="InterPro"/>
</dbReference>
<dbReference type="InterPro" id="IPR004104">
    <property type="entry name" value="Gfo/Idh/MocA-like_OxRdtase_C"/>
</dbReference>
<dbReference type="PANTHER" id="PTHR43377">
    <property type="entry name" value="BILIVERDIN REDUCTASE A"/>
    <property type="match status" value="1"/>
</dbReference>
<keyword evidence="4" id="KW-1185">Reference proteome</keyword>
<dbReference type="InterPro" id="IPR000683">
    <property type="entry name" value="Gfo/Idh/MocA-like_OxRdtase_N"/>
</dbReference>
<dbReference type="SUPFAM" id="SSF55347">
    <property type="entry name" value="Glyceraldehyde-3-phosphate dehydrogenase-like, C-terminal domain"/>
    <property type="match status" value="1"/>
</dbReference>
<dbReference type="OrthoDB" id="64915at2759"/>
<dbReference type="Gene3D" id="3.30.360.10">
    <property type="entry name" value="Dihydrodipicolinate Reductase, domain 2"/>
    <property type="match status" value="1"/>
</dbReference>
<dbReference type="Pfam" id="PF01408">
    <property type="entry name" value="GFO_IDH_MocA"/>
    <property type="match status" value="1"/>
</dbReference>
<dbReference type="PANTHER" id="PTHR43377:SF1">
    <property type="entry name" value="BILIVERDIN REDUCTASE A"/>
    <property type="match status" value="1"/>
</dbReference>
<evidence type="ECO:0000259" key="2">
    <source>
        <dbReference type="Pfam" id="PF02894"/>
    </source>
</evidence>
<feature type="domain" description="Gfo/Idh/MocA-like oxidoreductase C-terminal" evidence="2">
    <location>
        <begin position="145"/>
        <end position="377"/>
    </location>
</feature>
<evidence type="ECO:0008006" key="5">
    <source>
        <dbReference type="Google" id="ProtNLM"/>
    </source>
</evidence>
<name>A0A0D2B391_9EURO</name>
<dbReference type="InterPro" id="IPR051450">
    <property type="entry name" value="Gfo/Idh/MocA_Oxidoreductases"/>
</dbReference>
<evidence type="ECO:0000313" key="4">
    <source>
        <dbReference type="Proteomes" id="UP000053342"/>
    </source>
</evidence>
<reference evidence="3 4" key="1">
    <citation type="submission" date="2015-01" db="EMBL/GenBank/DDBJ databases">
        <title>The Genome Sequence of Exophiala oligosperma CBS72588.</title>
        <authorList>
            <consortium name="The Broad Institute Genomics Platform"/>
            <person name="Cuomo C."/>
            <person name="de Hoog S."/>
            <person name="Gorbushina A."/>
            <person name="Stielow B."/>
            <person name="Teixiera M."/>
            <person name="Abouelleil A."/>
            <person name="Chapman S.B."/>
            <person name="Priest M."/>
            <person name="Young S.K."/>
            <person name="Wortman J."/>
            <person name="Nusbaum C."/>
            <person name="Birren B."/>
        </authorList>
    </citation>
    <scope>NUCLEOTIDE SEQUENCE [LARGE SCALE GENOMIC DNA]</scope>
    <source>
        <strain evidence="3 4">CBS 72588</strain>
    </source>
</reference>
<dbReference type="RefSeq" id="XP_016266887.1">
    <property type="nucleotide sequence ID" value="XM_016402990.1"/>
</dbReference>
<organism evidence="3 4">
    <name type="scientific">Exophiala oligosperma</name>
    <dbReference type="NCBI Taxonomy" id="215243"/>
    <lineage>
        <taxon>Eukaryota</taxon>
        <taxon>Fungi</taxon>
        <taxon>Dikarya</taxon>
        <taxon>Ascomycota</taxon>
        <taxon>Pezizomycotina</taxon>
        <taxon>Eurotiomycetes</taxon>
        <taxon>Chaetothyriomycetidae</taxon>
        <taxon>Chaetothyriales</taxon>
        <taxon>Herpotrichiellaceae</taxon>
        <taxon>Exophiala</taxon>
    </lineage>
</organism>
<dbReference type="SUPFAM" id="SSF51735">
    <property type="entry name" value="NAD(P)-binding Rossmann-fold domains"/>
    <property type="match status" value="1"/>
</dbReference>
<dbReference type="Pfam" id="PF02894">
    <property type="entry name" value="GFO_IDH_MocA_C"/>
    <property type="match status" value="1"/>
</dbReference>
<dbReference type="VEuPathDB" id="FungiDB:PV06_02322"/>
<gene>
    <name evidence="3" type="ORF">PV06_02322</name>
</gene>
<dbReference type="AlphaFoldDB" id="A0A0D2B391"/>
<accession>A0A0D2B391</accession>
<evidence type="ECO:0000259" key="1">
    <source>
        <dbReference type="Pfam" id="PF01408"/>
    </source>
</evidence>
<dbReference type="Gene3D" id="3.40.50.720">
    <property type="entry name" value="NAD(P)-binding Rossmann-like Domain"/>
    <property type="match status" value="1"/>
</dbReference>
<evidence type="ECO:0000313" key="3">
    <source>
        <dbReference type="EMBL" id="KIW46671.1"/>
    </source>
</evidence>
<protein>
    <recommendedName>
        <fullName evidence="5">Gfo/Idh/MocA-like oxidoreductase N-terminal domain-containing protein</fullName>
    </recommendedName>
</protein>
<dbReference type="GeneID" id="27354396"/>
<dbReference type="Proteomes" id="UP000053342">
    <property type="component" value="Unassembled WGS sequence"/>
</dbReference>
<feature type="domain" description="Gfo/Idh/MocA-like oxidoreductase N-terminal" evidence="1">
    <location>
        <begin position="7"/>
        <end position="133"/>
    </location>
</feature>
<dbReference type="STRING" id="215243.A0A0D2B391"/>
<dbReference type="EMBL" id="KN847333">
    <property type="protein sequence ID" value="KIW46671.1"/>
    <property type="molecule type" value="Genomic_DNA"/>
</dbReference>
<proteinExistence type="predicted"/>
<sequence>MTSKTTFALVGGGFIAPLHAKYIQSSPECELVAIVDPFPTGQKLAKSLAVAHYASVSDLVVAQQSPDVYIICVPSGLHVKLATEVLITGNTRGTTNSTPRVILVEKPFCTESASGDALIKLAKEKGCALAVGHHRRFHPAVSAAKEAIVGGKLGKVTAVSGAWTCRKNDGYFLAAQWRVSRSQGGGPVWTNFIHDVDVLQYLVGARVVRVWATGSVARRHHEAARPRDEVEEGAALLMLFANGVVGTFVMNDNVASPYGWEAATGDMPAFPKADVPIDCYRIFGTGGTISVPDDVLWTYDVAGEAAEERNNDVEVGWGISMTRKVLTVGDKHPFQSQIEHLVKVVDREEEPRCSGEDGLSAVKVCEAVIEALSKGDGYPIDIC</sequence>
<dbReference type="HOGENOM" id="CLU_023194_1_1_1"/>
<dbReference type="InterPro" id="IPR036291">
    <property type="entry name" value="NAD(P)-bd_dom_sf"/>
</dbReference>